<protein>
    <submittedName>
        <fullName evidence="1">Uncharacterized protein</fullName>
    </submittedName>
</protein>
<name>A0ACC3A1R2_9EURO</name>
<dbReference type="Proteomes" id="UP001172386">
    <property type="component" value="Unassembled WGS sequence"/>
</dbReference>
<reference evidence="1" key="1">
    <citation type="submission" date="2022-10" db="EMBL/GenBank/DDBJ databases">
        <title>Culturing micro-colonial fungi from biological soil crusts in the Mojave desert and describing Neophaeococcomyces mojavensis, and introducing the new genera and species Taxawa tesnikishii.</title>
        <authorList>
            <person name="Kurbessoian T."/>
            <person name="Stajich J.E."/>
        </authorList>
    </citation>
    <scope>NUCLEOTIDE SEQUENCE</scope>
    <source>
        <strain evidence="1">JES_112</strain>
    </source>
</reference>
<accession>A0ACC3A1R2</accession>
<organism evidence="1 2">
    <name type="scientific">Neophaeococcomyces mojaviensis</name>
    <dbReference type="NCBI Taxonomy" id="3383035"/>
    <lineage>
        <taxon>Eukaryota</taxon>
        <taxon>Fungi</taxon>
        <taxon>Dikarya</taxon>
        <taxon>Ascomycota</taxon>
        <taxon>Pezizomycotina</taxon>
        <taxon>Eurotiomycetes</taxon>
        <taxon>Chaetothyriomycetidae</taxon>
        <taxon>Chaetothyriales</taxon>
        <taxon>Chaetothyriales incertae sedis</taxon>
        <taxon>Neophaeococcomyces</taxon>
    </lineage>
</organism>
<evidence type="ECO:0000313" key="2">
    <source>
        <dbReference type="Proteomes" id="UP001172386"/>
    </source>
</evidence>
<gene>
    <name evidence="1" type="ORF">H2198_006783</name>
</gene>
<sequence length="352" mass="39283">MADEFDTGCRGVSNGFDGGAGASEPQVDRPRADRINKKRLEGLSDSGKVLQIFYRPTKGGPLVECKEIKNVPREVAGICSDLIDKKVILKGNTIFFLPDAKKDEDPIPIDAWKFVFEWITKCGEMMTDVSIKDDFPLPQPPENEDGLGPIINILRAAQKLRVPYDSFQKFVIKQMMPLSRKYLIRLDLVKKIYDPTSEYAAFPELQGVAWTSIFDHWYMYKLESEEWDDYMEELSDLRLAIEQLDDDLKVAIEKKDDALKAARERKRAKDVGEDNAGRDGGWNNTESEAFGGGGVTDYNACAQNAAGVTTNDYDMGAQNDASGNGDWAEEMNNDYQHNSGFDPAPAPPAGGW</sequence>
<evidence type="ECO:0000313" key="1">
    <source>
        <dbReference type="EMBL" id="KAJ9654103.1"/>
    </source>
</evidence>
<proteinExistence type="predicted"/>
<comment type="caution">
    <text evidence="1">The sequence shown here is derived from an EMBL/GenBank/DDBJ whole genome shotgun (WGS) entry which is preliminary data.</text>
</comment>
<keyword evidence="2" id="KW-1185">Reference proteome</keyword>
<dbReference type="EMBL" id="JAPDRQ010000131">
    <property type="protein sequence ID" value="KAJ9654103.1"/>
    <property type="molecule type" value="Genomic_DNA"/>
</dbReference>